<dbReference type="AlphaFoldDB" id="A0A6A2YS29"/>
<dbReference type="GO" id="GO:0005794">
    <property type="term" value="C:Golgi apparatus"/>
    <property type="evidence" value="ECO:0007669"/>
    <property type="project" value="TreeGrafter"/>
</dbReference>
<dbReference type="PANTHER" id="PTHR45806:SF1">
    <property type="entry name" value="SYNAPTOBREVIN HOMOLOG YKT6"/>
    <property type="match status" value="1"/>
</dbReference>
<dbReference type="SUPFAM" id="SSF64356">
    <property type="entry name" value="SNARE-like"/>
    <property type="match status" value="1"/>
</dbReference>
<keyword evidence="2" id="KW-1185">Reference proteome</keyword>
<dbReference type="InterPro" id="IPR011012">
    <property type="entry name" value="Longin-like_dom_sf"/>
</dbReference>
<dbReference type="GO" id="GO:0005484">
    <property type="term" value="F:SNAP receptor activity"/>
    <property type="evidence" value="ECO:0007669"/>
    <property type="project" value="TreeGrafter"/>
</dbReference>
<dbReference type="PANTHER" id="PTHR45806">
    <property type="entry name" value="SYNAPTOBREVIN HOMOLOG YKT6"/>
    <property type="match status" value="1"/>
</dbReference>
<proteinExistence type="predicted"/>
<evidence type="ECO:0000313" key="2">
    <source>
        <dbReference type="Proteomes" id="UP000436088"/>
    </source>
</evidence>
<sequence>MKITVLLVLKCQPEGYDPIILANASDVSHFGFFQRPSIREFIVFVSRTVGKRTSPGQRQSVQHEGSHSLRLIIAGNEWKGKIEKKRGIREMIYSLMIAVVFT</sequence>
<comment type="caution">
    <text evidence="1">The sequence shown here is derived from an EMBL/GenBank/DDBJ whole genome shotgun (WGS) entry which is preliminary data.</text>
</comment>
<evidence type="ECO:0000313" key="1">
    <source>
        <dbReference type="EMBL" id="KAE8682251.1"/>
    </source>
</evidence>
<protein>
    <submittedName>
        <fullName evidence="1">VAMP-like protein YKT62</fullName>
    </submittedName>
</protein>
<accession>A0A6A2YS29</accession>
<dbReference type="EMBL" id="VEPZ02001289">
    <property type="protein sequence ID" value="KAE8682251.1"/>
    <property type="molecule type" value="Genomic_DNA"/>
</dbReference>
<name>A0A6A2YS29_HIBSY</name>
<dbReference type="Gene3D" id="3.30.450.50">
    <property type="entry name" value="Longin domain"/>
    <property type="match status" value="1"/>
</dbReference>
<organism evidence="1 2">
    <name type="scientific">Hibiscus syriacus</name>
    <name type="common">Rose of Sharon</name>
    <dbReference type="NCBI Taxonomy" id="106335"/>
    <lineage>
        <taxon>Eukaryota</taxon>
        <taxon>Viridiplantae</taxon>
        <taxon>Streptophyta</taxon>
        <taxon>Embryophyta</taxon>
        <taxon>Tracheophyta</taxon>
        <taxon>Spermatophyta</taxon>
        <taxon>Magnoliopsida</taxon>
        <taxon>eudicotyledons</taxon>
        <taxon>Gunneridae</taxon>
        <taxon>Pentapetalae</taxon>
        <taxon>rosids</taxon>
        <taxon>malvids</taxon>
        <taxon>Malvales</taxon>
        <taxon>Malvaceae</taxon>
        <taxon>Malvoideae</taxon>
        <taxon>Hibiscus</taxon>
    </lineage>
</organism>
<dbReference type="GO" id="GO:0006888">
    <property type="term" value="P:endoplasmic reticulum to Golgi vesicle-mediated transport"/>
    <property type="evidence" value="ECO:0007669"/>
    <property type="project" value="TreeGrafter"/>
</dbReference>
<reference evidence="1" key="1">
    <citation type="submission" date="2019-09" db="EMBL/GenBank/DDBJ databases">
        <title>Draft genome information of white flower Hibiscus syriacus.</title>
        <authorList>
            <person name="Kim Y.-M."/>
        </authorList>
    </citation>
    <scope>NUCLEOTIDE SEQUENCE [LARGE SCALE GENOMIC DNA]</scope>
    <source>
        <strain evidence="1">YM2019G1</strain>
    </source>
</reference>
<gene>
    <name evidence="1" type="ORF">F3Y22_tig00111273pilonHSYRG00338</name>
</gene>
<dbReference type="Proteomes" id="UP000436088">
    <property type="component" value="Unassembled WGS sequence"/>
</dbReference>